<dbReference type="OrthoDB" id="26719at2759"/>
<proteinExistence type="predicted"/>
<organism evidence="1 2">
    <name type="scientific">Spinacia oleracea</name>
    <name type="common">Spinach</name>
    <dbReference type="NCBI Taxonomy" id="3562"/>
    <lineage>
        <taxon>Eukaryota</taxon>
        <taxon>Viridiplantae</taxon>
        <taxon>Streptophyta</taxon>
        <taxon>Embryophyta</taxon>
        <taxon>Tracheophyta</taxon>
        <taxon>Spermatophyta</taxon>
        <taxon>Magnoliopsida</taxon>
        <taxon>eudicotyledons</taxon>
        <taxon>Gunneridae</taxon>
        <taxon>Pentapetalae</taxon>
        <taxon>Caryophyllales</taxon>
        <taxon>Chenopodiaceae</taxon>
        <taxon>Chenopodioideae</taxon>
        <taxon>Anserineae</taxon>
        <taxon>Spinacia</taxon>
    </lineage>
</organism>
<evidence type="ECO:0000313" key="2">
    <source>
        <dbReference type="RefSeq" id="XP_021840585.1"/>
    </source>
</evidence>
<dbReference type="KEGG" id="soe:110780515"/>
<protein>
    <submittedName>
        <fullName evidence="2">Uncharacterized protein</fullName>
    </submittedName>
</protein>
<keyword evidence="1" id="KW-1185">Reference proteome</keyword>
<reference evidence="1" key="1">
    <citation type="journal article" date="2021" name="Nat. Commun.">
        <title>Genomic analyses provide insights into spinach domestication and the genetic basis of agronomic traits.</title>
        <authorList>
            <person name="Cai X."/>
            <person name="Sun X."/>
            <person name="Xu C."/>
            <person name="Sun H."/>
            <person name="Wang X."/>
            <person name="Ge C."/>
            <person name="Zhang Z."/>
            <person name="Wang Q."/>
            <person name="Fei Z."/>
            <person name="Jiao C."/>
            <person name="Wang Q."/>
        </authorList>
    </citation>
    <scope>NUCLEOTIDE SEQUENCE [LARGE SCALE GENOMIC DNA]</scope>
    <source>
        <strain evidence="1">cv. Varoflay</strain>
    </source>
</reference>
<sequence length="212" mass="23905">MTGAESIWSGFGTWSRLTSPILSAGLILSCPILVNSDFRPSQCTLTISWNAVTCSVSPFFEKLYQNFSFDSHSSIQLLRAISIVDVVYFLQATWENASVLYLSTAVFFLFKLPFCEFTAYLLFNFPRRGKCQESEITVESSEFPNGQWRFALLDLANTHYASICTENFNEETSSPMALRVWKTIPLLEDLCMSGTPSIITIGGLVKQLKWIK</sequence>
<dbReference type="Proteomes" id="UP000813463">
    <property type="component" value="Chromosome 2"/>
</dbReference>
<accession>A0A9R0JNC0</accession>
<reference evidence="2" key="2">
    <citation type="submission" date="2025-08" db="UniProtKB">
        <authorList>
            <consortium name="RefSeq"/>
        </authorList>
    </citation>
    <scope>IDENTIFICATION</scope>
    <source>
        <tissue evidence="2">Leaf</tissue>
    </source>
</reference>
<name>A0A9R0JNC0_SPIOL</name>
<dbReference type="GeneID" id="110780515"/>
<evidence type="ECO:0000313" key="1">
    <source>
        <dbReference type="Proteomes" id="UP000813463"/>
    </source>
</evidence>
<gene>
    <name evidence="2" type="primary">LOC110780515</name>
</gene>
<dbReference type="RefSeq" id="XP_021840585.1">
    <property type="nucleotide sequence ID" value="XM_021984893.2"/>
</dbReference>
<dbReference type="AlphaFoldDB" id="A0A9R0JNC0"/>